<dbReference type="PANTHER" id="PTHR30589">
    <property type="entry name" value="PROLIPOPROTEIN DIACYLGLYCERYL TRANSFERASE"/>
    <property type="match status" value="1"/>
</dbReference>
<protein>
    <recommendedName>
        <fullName evidence="7">Phosphatidylglycerol--prolipoprotein diacylglyceryl transferase</fullName>
        <ecNumber evidence="7">2.5.1.145</ecNumber>
    </recommendedName>
</protein>
<feature type="transmembrane region" description="Helical" evidence="7">
    <location>
        <begin position="20"/>
        <end position="37"/>
    </location>
</feature>
<feature type="transmembrane region" description="Helical" evidence="7">
    <location>
        <begin position="228"/>
        <end position="252"/>
    </location>
</feature>
<dbReference type="PROSITE" id="PS01311">
    <property type="entry name" value="LGT"/>
    <property type="match status" value="1"/>
</dbReference>
<evidence type="ECO:0000256" key="1">
    <source>
        <dbReference type="ARBA" id="ARBA00007150"/>
    </source>
</evidence>
<keyword evidence="9" id="KW-1185">Reference proteome</keyword>
<feature type="binding site" evidence="7">
    <location>
        <position position="139"/>
    </location>
    <ligand>
        <name>a 1,2-diacyl-sn-glycero-3-phospho-(1'-sn-glycerol)</name>
        <dbReference type="ChEBI" id="CHEBI:64716"/>
    </ligand>
</feature>
<feature type="transmembrane region" description="Helical" evidence="7">
    <location>
        <begin position="197"/>
        <end position="216"/>
    </location>
</feature>
<organism evidence="8 9">
    <name type="scientific">Thermithiobacillus plumbiphilus</name>
    <dbReference type="NCBI Taxonomy" id="1729899"/>
    <lineage>
        <taxon>Bacteria</taxon>
        <taxon>Pseudomonadati</taxon>
        <taxon>Pseudomonadota</taxon>
        <taxon>Acidithiobacillia</taxon>
        <taxon>Acidithiobacillales</taxon>
        <taxon>Thermithiobacillaceae</taxon>
        <taxon>Thermithiobacillus</taxon>
    </lineage>
</organism>
<proteinExistence type="inferred from homology"/>
<keyword evidence="5 7" id="KW-1133">Transmembrane helix</keyword>
<keyword evidence="3 7" id="KW-0808">Transferase</keyword>
<feature type="transmembrane region" description="Helical" evidence="7">
    <location>
        <begin position="174"/>
        <end position="191"/>
    </location>
</feature>
<name>A0ABU9D8S6_9PROT</name>
<dbReference type="HAMAP" id="MF_01147">
    <property type="entry name" value="Lgt"/>
    <property type="match status" value="1"/>
</dbReference>
<dbReference type="EMBL" id="JBBPCO010000008">
    <property type="protein sequence ID" value="MEK8089927.1"/>
    <property type="molecule type" value="Genomic_DNA"/>
</dbReference>
<dbReference type="RefSeq" id="WP_341370985.1">
    <property type="nucleotide sequence ID" value="NZ_JBBPCO010000008.1"/>
</dbReference>
<evidence type="ECO:0000313" key="8">
    <source>
        <dbReference type="EMBL" id="MEK8089927.1"/>
    </source>
</evidence>
<dbReference type="Pfam" id="PF01790">
    <property type="entry name" value="LGT"/>
    <property type="match status" value="1"/>
</dbReference>
<evidence type="ECO:0000313" key="9">
    <source>
        <dbReference type="Proteomes" id="UP001446205"/>
    </source>
</evidence>
<evidence type="ECO:0000256" key="2">
    <source>
        <dbReference type="ARBA" id="ARBA00022475"/>
    </source>
</evidence>
<accession>A0ABU9D8S6</accession>
<sequence length="261" mass="29155">MLTFPQFDPVALQLGPLAIRWYGLMYVLGFLGAWSLLKYRSRAPHWHWTGEEISDFIFYAALGVILGGRLGYVLFYNLPFYMEHPAAMFAVWEGGMSFHGGLLGVIFAGYLFTRKTGKDFLRTADFIAPVVPIGLGLGRLGNFINGELYGRASDVPWAMVFPGGGPMARHPSQLYEFLLEGVLLFTVLWIYSARPRARGAIFGLFLAGYGLARFLVEFTREPDVQLGYILGPLSMGQLLSIPMILLGLWLIFRADKPEQTA</sequence>
<feature type="transmembrane region" description="Helical" evidence="7">
    <location>
        <begin position="57"/>
        <end position="76"/>
    </location>
</feature>
<dbReference type="GO" id="GO:0008961">
    <property type="term" value="F:phosphatidylglycerol-prolipoprotein diacylglyceryl transferase activity"/>
    <property type="evidence" value="ECO:0007669"/>
    <property type="project" value="UniProtKB-EC"/>
</dbReference>
<reference evidence="8 9" key="1">
    <citation type="submission" date="2024-04" db="EMBL/GenBank/DDBJ databases">
        <authorList>
            <person name="Abashina T."/>
            <person name="Shaikin A."/>
        </authorList>
    </citation>
    <scope>NUCLEOTIDE SEQUENCE [LARGE SCALE GENOMIC DNA]</scope>
    <source>
        <strain evidence="8 9">AAFK</strain>
    </source>
</reference>
<comment type="catalytic activity">
    <reaction evidence="7">
        <text>L-cysteinyl-[prolipoprotein] + a 1,2-diacyl-sn-glycero-3-phospho-(1'-sn-glycerol) = an S-1,2-diacyl-sn-glyceryl-L-cysteinyl-[prolipoprotein] + sn-glycerol 1-phosphate + H(+)</text>
        <dbReference type="Rhea" id="RHEA:56712"/>
        <dbReference type="Rhea" id="RHEA-COMP:14679"/>
        <dbReference type="Rhea" id="RHEA-COMP:14680"/>
        <dbReference type="ChEBI" id="CHEBI:15378"/>
        <dbReference type="ChEBI" id="CHEBI:29950"/>
        <dbReference type="ChEBI" id="CHEBI:57685"/>
        <dbReference type="ChEBI" id="CHEBI:64716"/>
        <dbReference type="ChEBI" id="CHEBI:140658"/>
        <dbReference type="EC" id="2.5.1.145"/>
    </reaction>
</comment>
<comment type="caution">
    <text evidence="8">The sequence shown here is derived from an EMBL/GenBank/DDBJ whole genome shotgun (WGS) entry which is preliminary data.</text>
</comment>
<dbReference type="PANTHER" id="PTHR30589:SF0">
    <property type="entry name" value="PHOSPHATIDYLGLYCEROL--PROLIPOPROTEIN DIACYLGLYCERYL TRANSFERASE"/>
    <property type="match status" value="1"/>
</dbReference>
<dbReference type="InterPro" id="IPR001640">
    <property type="entry name" value="Lgt"/>
</dbReference>
<comment type="similarity">
    <text evidence="1 7">Belongs to the Lgt family.</text>
</comment>
<comment type="function">
    <text evidence="7">Catalyzes the transfer of the diacylglyceryl group from phosphatidylglycerol to the sulfhydryl group of the N-terminal cysteine of a prolipoprotein, the first step in the formation of mature lipoproteins.</text>
</comment>
<evidence type="ECO:0000256" key="7">
    <source>
        <dbReference type="HAMAP-Rule" id="MF_01147"/>
    </source>
</evidence>
<gene>
    <name evidence="7 8" type="primary">lgt</name>
    <name evidence="8" type="ORF">WOB96_09125</name>
</gene>
<evidence type="ECO:0000256" key="5">
    <source>
        <dbReference type="ARBA" id="ARBA00022989"/>
    </source>
</evidence>
<keyword evidence="4 7" id="KW-0812">Transmembrane</keyword>
<comment type="subcellular location">
    <subcellularLocation>
        <location evidence="7">Cell membrane</location>
        <topology evidence="7">Multi-pass membrane protein</topology>
    </subcellularLocation>
</comment>
<keyword evidence="2 7" id="KW-1003">Cell membrane</keyword>
<dbReference type="EC" id="2.5.1.145" evidence="7"/>
<evidence type="ECO:0000256" key="6">
    <source>
        <dbReference type="ARBA" id="ARBA00023136"/>
    </source>
</evidence>
<comment type="pathway">
    <text evidence="7">Protein modification; lipoprotein biosynthesis (diacylglyceryl transfer).</text>
</comment>
<evidence type="ECO:0000256" key="4">
    <source>
        <dbReference type="ARBA" id="ARBA00022692"/>
    </source>
</evidence>
<dbReference type="Proteomes" id="UP001446205">
    <property type="component" value="Unassembled WGS sequence"/>
</dbReference>
<keyword evidence="6 7" id="KW-0472">Membrane</keyword>
<evidence type="ECO:0000256" key="3">
    <source>
        <dbReference type="ARBA" id="ARBA00022679"/>
    </source>
</evidence>
<dbReference type="NCBIfam" id="TIGR00544">
    <property type="entry name" value="lgt"/>
    <property type="match status" value="1"/>
</dbReference>
<feature type="transmembrane region" description="Helical" evidence="7">
    <location>
        <begin position="96"/>
        <end position="113"/>
    </location>
</feature>